<accession>A0A4C1VGU4</accession>
<reference evidence="1 2" key="1">
    <citation type="journal article" date="2019" name="Commun. Biol.">
        <title>The bagworm genome reveals a unique fibroin gene that provides high tensile strength.</title>
        <authorList>
            <person name="Kono N."/>
            <person name="Nakamura H."/>
            <person name="Ohtoshi R."/>
            <person name="Tomita M."/>
            <person name="Numata K."/>
            <person name="Arakawa K."/>
        </authorList>
    </citation>
    <scope>NUCLEOTIDE SEQUENCE [LARGE SCALE GENOMIC DNA]</scope>
</reference>
<dbReference type="EMBL" id="BGZK01000339">
    <property type="protein sequence ID" value="GBP37840.1"/>
    <property type="molecule type" value="Genomic_DNA"/>
</dbReference>
<evidence type="ECO:0000313" key="2">
    <source>
        <dbReference type="Proteomes" id="UP000299102"/>
    </source>
</evidence>
<dbReference type="Proteomes" id="UP000299102">
    <property type="component" value="Unassembled WGS sequence"/>
</dbReference>
<sequence length="178" mass="20115">MQHVGWCVFGALDPGAYGLQVRICTYDRSPGLHSSISVCQRFSFVRKIRKQGRTQGVQGRAAAPTLGNDRYLGTCFPYTSSKGLYVSDSPNRPSLDQKLESFMKILITGDEKWIIYDKDHGLCSKRIIFKRQASATDYRETRIRVGKGSLGNGAHLCNSVKMERNNTPRRVKRERRGL</sequence>
<proteinExistence type="predicted"/>
<organism evidence="1 2">
    <name type="scientific">Eumeta variegata</name>
    <name type="common">Bagworm moth</name>
    <name type="synonym">Eumeta japonica</name>
    <dbReference type="NCBI Taxonomy" id="151549"/>
    <lineage>
        <taxon>Eukaryota</taxon>
        <taxon>Metazoa</taxon>
        <taxon>Ecdysozoa</taxon>
        <taxon>Arthropoda</taxon>
        <taxon>Hexapoda</taxon>
        <taxon>Insecta</taxon>
        <taxon>Pterygota</taxon>
        <taxon>Neoptera</taxon>
        <taxon>Endopterygota</taxon>
        <taxon>Lepidoptera</taxon>
        <taxon>Glossata</taxon>
        <taxon>Ditrysia</taxon>
        <taxon>Tineoidea</taxon>
        <taxon>Psychidae</taxon>
        <taxon>Oiketicinae</taxon>
        <taxon>Eumeta</taxon>
    </lineage>
</organism>
<evidence type="ECO:0000313" key="1">
    <source>
        <dbReference type="EMBL" id="GBP37840.1"/>
    </source>
</evidence>
<comment type="caution">
    <text evidence="1">The sequence shown here is derived from an EMBL/GenBank/DDBJ whole genome shotgun (WGS) entry which is preliminary data.</text>
</comment>
<name>A0A4C1VGU4_EUMVA</name>
<keyword evidence="2" id="KW-1185">Reference proteome</keyword>
<gene>
    <name evidence="1" type="ORF">EVAR_21683_1</name>
</gene>
<protein>
    <submittedName>
        <fullName evidence="1">Uncharacterized protein</fullName>
    </submittedName>
</protein>
<dbReference type="AlphaFoldDB" id="A0A4C1VGU4"/>